<reference evidence="1" key="1">
    <citation type="submission" date="2024-09" db="EMBL/GenBank/DDBJ databases">
        <title>Draft Genome Sequences of Neofusicoccum parvum.</title>
        <authorList>
            <person name="Ashida A."/>
            <person name="Camagna M."/>
            <person name="Tanaka A."/>
            <person name="Takemoto D."/>
        </authorList>
    </citation>
    <scope>NUCLEOTIDE SEQUENCE</scope>
    <source>
        <strain evidence="1">PPO83</strain>
    </source>
</reference>
<evidence type="ECO:0000313" key="2">
    <source>
        <dbReference type="Proteomes" id="UP001165186"/>
    </source>
</evidence>
<gene>
    <name evidence="1" type="primary">g6612</name>
    <name evidence="1" type="ORF">NpPPO83_00006612</name>
</gene>
<sequence length="312" mass="33910">MALTDARTLTLPDGRTLAYAVYGVADAAPAAPTILYFHGFPGSRHEAALFHRTALQHGVRIVAPDRPGMGQSSFHADRRILDWPQDVAFLADQLGIREFAVIGTSAGAPYALACRRAFPPSRLRGVGLVGGLYPVEFGLQGMMLGARVLLWIAPWATGLVQTALDWNMGVAARDKEHPEALAELLAQGFAGRPHVDRKIWEQDVGGFSDNLIASTREALRESAQGPAWESRLFGSPWGFGLDELQLEEGRFVMWHGGLDVNSPLRMAKKAHELLLHSDLRVSPEEGHCSLAVHKADEIISTLKGMVVEARAA</sequence>
<dbReference type="EMBL" id="BSXG01000116">
    <property type="protein sequence ID" value="GME44942.1"/>
    <property type="molecule type" value="Genomic_DNA"/>
</dbReference>
<proteinExistence type="predicted"/>
<evidence type="ECO:0000313" key="1">
    <source>
        <dbReference type="EMBL" id="GME44942.1"/>
    </source>
</evidence>
<dbReference type="Proteomes" id="UP001165186">
    <property type="component" value="Unassembled WGS sequence"/>
</dbReference>
<protein>
    <submittedName>
        <fullName evidence="1">Alpha beta hydrolase protein</fullName>
    </submittedName>
</protein>
<comment type="caution">
    <text evidence="1">The sequence shown here is derived from an EMBL/GenBank/DDBJ whole genome shotgun (WGS) entry which is preliminary data.</text>
</comment>
<accession>A0ACB5SL58</accession>
<organism evidence="1 2">
    <name type="scientific">Neofusicoccum parvum</name>
    <dbReference type="NCBI Taxonomy" id="310453"/>
    <lineage>
        <taxon>Eukaryota</taxon>
        <taxon>Fungi</taxon>
        <taxon>Dikarya</taxon>
        <taxon>Ascomycota</taxon>
        <taxon>Pezizomycotina</taxon>
        <taxon>Dothideomycetes</taxon>
        <taxon>Dothideomycetes incertae sedis</taxon>
        <taxon>Botryosphaeriales</taxon>
        <taxon>Botryosphaeriaceae</taxon>
        <taxon>Neofusicoccum</taxon>
    </lineage>
</organism>
<keyword evidence="1" id="KW-0378">Hydrolase</keyword>
<name>A0ACB5SL58_9PEZI</name>
<keyword evidence="2" id="KW-1185">Reference proteome</keyword>